<feature type="region of interest" description="Disordered" evidence="1">
    <location>
        <begin position="26"/>
        <end position="49"/>
    </location>
</feature>
<protein>
    <submittedName>
        <fullName evidence="2">Uncharacterized protein</fullName>
    </submittedName>
</protein>
<comment type="caution">
    <text evidence="2">The sequence shown here is derived from an EMBL/GenBank/DDBJ whole genome shotgun (WGS) entry which is preliminary data.</text>
</comment>
<evidence type="ECO:0000256" key="1">
    <source>
        <dbReference type="SAM" id="MobiDB-lite"/>
    </source>
</evidence>
<dbReference type="AlphaFoldDB" id="X0T2M6"/>
<evidence type="ECO:0000313" key="2">
    <source>
        <dbReference type="EMBL" id="GAF70305.1"/>
    </source>
</evidence>
<proteinExistence type="predicted"/>
<gene>
    <name evidence="2" type="ORF">S01H1_05033</name>
</gene>
<accession>X0T2M6</accession>
<dbReference type="EMBL" id="BARS01002625">
    <property type="protein sequence ID" value="GAF70305.1"/>
    <property type="molecule type" value="Genomic_DNA"/>
</dbReference>
<name>X0T2M6_9ZZZZ</name>
<reference evidence="2" key="1">
    <citation type="journal article" date="2014" name="Front. Microbiol.">
        <title>High frequency of phylogenetically diverse reductive dehalogenase-homologous genes in deep subseafloor sedimentary metagenomes.</title>
        <authorList>
            <person name="Kawai M."/>
            <person name="Futagami T."/>
            <person name="Toyoda A."/>
            <person name="Takaki Y."/>
            <person name="Nishi S."/>
            <person name="Hori S."/>
            <person name="Arai W."/>
            <person name="Tsubouchi T."/>
            <person name="Morono Y."/>
            <person name="Uchiyama I."/>
            <person name="Ito T."/>
            <person name="Fujiyama A."/>
            <person name="Inagaki F."/>
            <person name="Takami H."/>
        </authorList>
    </citation>
    <scope>NUCLEOTIDE SEQUENCE</scope>
    <source>
        <strain evidence="2">Expedition CK06-06</strain>
    </source>
</reference>
<sequence length="49" mass="5751">MKYKEMKEGPNKGLWEDENRVAYTPSVAKKRMANPELYDPEPPKKAKKK</sequence>
<organism evidence="2">
    <name type="scientific">marine sediment metagenome</name>
    <dbReference type="NCBI Taxonomy" id="412755"/>
    <lineage>
        <taxon>unclassified sequences</taxon>
        <taxon>metagenomes</taxon>
        <taxon>ecological metagenomes</taxon>
    </lineage>
</organism>